<proteinExistence type="predicted"/>
<sequence>MLHFKFKFNLKQPSLSISLLQQRYFFTVQIYNFYLKLYIIFQLSYQQPSFKICVVFRVLNFFRIPL</sequence>
<evidence type="ECO:0000313" key="1">
    <source>
        <dbReference type="EMBL" id="DAE92323.1"/>
    </source>
</evidence>
<organism evidence="1">
    <name type="scientific">Siphoviridae sp. ctLoY15</name>
    <dbReference type="NCBI Taxonomy" id="2827570"/>
    <lineage>
        <taxon>Viruses</taxon>
        <taxon>Duplodnaviria</taxon>
        <taxon>Heunggongvirae</taxon>
        <taxon>Uroviricota</taxon>
        <taxon>Caudoviricetes</taxon>
    </lineage>
</organism>
<accession>A0A8S5RSH3</accession>
<protein>
    <submittedName>
        <fullName evidence="1">Uncharacterized protein</fullName>
    </submittedName>
</protein>
<name>A0A8S5RSH3_9CAUD</name>
<reference evidence="1" key="1">
    <citation type="journal article" date="2021" name="Proc. Natl. Acad. Sci. U.S.A.">
        <title>A Catalog of Tens of Thousands of Viruses from Human Metagenomes Reveals Hidden Associations with Chronic Diseases.</title>
        <authorList>
            <person name="Tisza M.J."/>
            <person name="Buck C.B."/>
        </authorList>
    </citation>
    <scope>NUCLEOTIDE SEQUENCE</scope>
    <source>
        <strain evidence="1">CtLoY15</strain>
    </source>
</reference>
<dbReference type="EMBL" id="BK057797">
    <property type="protein sequence ID" value="DAE92323.1"/>
    <property type="molecule type" value="Genomic_DNA"/>
</dbReference>